<name>A0A369AU45_9ENTE</name>
<dbReference type="GeneID" id="63146856"/>
<comment type="cofactor">
    <cofactor evidence="4">
        <name>Zn(2+)</name>
        <dbReference type="ChEBI" id="CHEBI:29105"/>
    </cofactor>
</comment>
<dbReference type="AlphaFoldDB" id="A0A369AU45"/>
<dbReference type="OrthoDB" id="9770238at2"/>
<evidence type="ECO:0000256" key="2">
    <source>
        <dbReference type="ARBA" id="ARBA00022833"/>
    </source>
</evidence>
<dbReference type="Gene3D" id="3.90.180.10">
    <property type="entry name" value="Medium-chain alcohol dehydrogenases, catalytic domain"/>
    <property type="match status" value="1"/>
</dbReference>
<dbReference type="SMART" id="SM00829">
    <property type="entry name" value="PKS_ER"/>
    <property type="match status" value="1"/>
</dbReference>
<dbReference type="InterPro" id="IPR013149">
    <property type="entry name" value="ADH-like_C"/>
</dbReference>
<comment type="similarity">
    <text evidence="4">Belongs to the zinc-containing alcohol dehydrogenase family.</text>
</comment>
<evidence type="ECO:0000313" key="6">
    <source>
        <dbReference type="EMBL" id="RSU01097.1"/>
    </source>
</evidence>
<proteinExistence type="inferred from homology"/>
<keyword evidence="1 4" id="KW-0479">Metal-binding</keyword>
<feature type="domain" description="Enoyl reductase (ER)" evidence="5">
    <location>
        <begin position="12"/>
        <end position="341"/>
    </location>
</feature>
<evidence type="ECO:0000256" key="1">
    <source>
        <dbReference type="ARBA" id="ARBA00022723"/>
    </source>
</evidence>
<dbReference type="InterPro" id="IPR011032">
    <property type="entry name" value="GroES-like_sf"/>
</dbReference>
<keyword evidence="7" id="KW-1185">Reference proteome</keyword>
<dbReference type="InterPro" id="IPR013154">
    <property type="entry name" value="ADH-like_N"/>
</dbReference>
<dbReference type="RefSeq" id="WP_114289988.1">
    <property type="nucleotide sequence ID" value="NZ_NGJX01000009.1"/>
</dbReference>
<evidence type="ECO:0000256" key="4">
    <source>
        <dbReference type="RuleBase" id="RU361277"/>
    </source>
</evidence>
<protein>
    <submittedName>
        <fullName evidence="6">Sorbitol dehydrogenase</fullName>
    </submittedName>
</protein>
<dbReference type="PROSITE" id="PS00059">
    <property type="entry name" value="ADH_ZINC"/>
    <property type="match status" value="1"/>
</dbReference>
<dbReference type="SUPFAM" id="SSF51735">
    <property type="entry name" value="NAD(P)-binding Rossmann-fold domains"/>
    <property type="match status" value="1"/>
</dbReference>
<sequence>MKGLVKEKEGYGNMNYRLVDNPEVSGDLVKIKVAYTGICGSDIHTYKWEYKNSKTPVTLGHEFSGIVSEVGPKVTKVKVGDRVTSETTFTTCGTCQYCLSKDYNLCSNRLGIGTQANGSMTDYVLTREESCHVLPENVSYKEAALTEPLACCVHAALEKTTISENDVVLVIGPGPIGLLLAQVAKAQGATVALVGITKDKHRLDLGIQLGIDYIVDTQESDLAEFTSKFNDGEGMNLVFDCSGVIHAVNQALPLIVKKGQMIQVGLFAKKMNEMDQESIIQREVEYIGSRSQKPSSWGKSLKLLSDKKIDAEKMITKVYPLNEWETAFNAVMSGNEIKVLLESNLDWNKE</sequence>
<dbReference type="Gene3D" id="3.40.50.720">
    <property type="entry name" value="NAD(P)-binding Rossmann-like Domain"/>
    <property type="match status" value="1"/>
</dbReference>
<evidence type="ECO:0000256" key="3">
    <source>
        <dbReference type="ARBA" id="ARBA00023002"/>
    </source>
</evidence>
<dbReference type="Pfam" id="PF08240">
    <property type="entry name" value="ADH_N"/>
    <property type="match status" value="1"/>
</dbReference>
<dbReference type="Pfam" id="PF00107">
    <property type="entry name" value="ADH_zinc_N"/>
    <property type="match status" value="1"/>
</dbReference>
<dbReference type="GO" id="GO:0008270">
    <property type="term" value="F:zinc ion binding"/>
    <property type="evidence" value="ECO:0007669"/>
    <property type="project" value="InterPro"/>
</dbReference>
<dbReference type="InterPro" id="IPR036291">
    <property type="entry name" value="NAD(P)-bd_dom_sf"/>
</dbReference>
<keyword evidence="2 4" id="KW-0862">Zinc</keyword>
<comment type="caution">
    <text evidence="6">The sequence shown here is derived from an EMBL/GenBank/DDBJ whole genome shotgun (WGS) entry which is preliminary data.</text>
</comment>
<accession>A0A369AU45</accession>
<evidence type="ECO:0000259" key="5">
    <source>
        <dbReference type="SMART" id="SM00829"/>
    </source>
</evidence>
<dbReference type="Proteomes" id="UP000288197">
    <property type="component" value="Unassembled WGS sequence"/>
</dbReference>
<dbReference type="InterPro" id="IPR020843">
    <property type="entry name" value="ER"/>
</dbReference>
<reference evidence="6 7" key="1">
    <citation type="submission" date="2017-05" db="EMBL/GenBank/DDBJ databases">
        <title>Vagococcus spp. assemblies.</title>
        <authorList>
            <person name="Gulvik C.A."/>
        </authorList>
    </citation>
    <scope>NUCLEOTIDE SEQUENCE [LARGE SCALE GENOMIC DNA]</scope>
    <source>
        <strain evidence="6 7">NCFB 2497</strain>
    </source>
</reference>
<keyword evidence="3" id="KW-0560">Oxidoreductase</keyword>
<dbReference type="GO" id="GO:0016491">
    <property type="term" value="F:oxidoreductase activity"/>
    <property type="evidence" value="ECO:0007669"/>
    <property type="project" value="UniProtKB-KW"/>
</dbReference>
<dbReference type="InterPro" id="IPR002328">
    <property type="entry name" value="ADH_Zn_CS"/>
</dbReference>
<gene>
    <name evidence="6" type="ORF">CBF32_09565</name>
</gene>
<dbReference type="InterPro" id="IPR050129">
    <property type="entry name" value="Zn_alcohol_dh"/>
</dbReference>
<dbReference type="SUPFAM" id="SSF50129">
    <property type="entry name" value="GroES-like"/>
    <property type="match status" value="1"/>
</dbReference>
<dbReference type="CDD" id="cd08258">
    <property type="entry name" value="Zn_ADH4"/>
    <property type="match status" value="1"/>
</dbReference>
<evidence type="ECO:0000313" key="7">
    <source>
        <dbReference type="Proteomes" id="UP000288197"/>
    </source>
</evidence>
<organism evidence="6 7">
    <name type="scientific">Vagococcus fluvialis</name>
    <dbReference type="NCBI Taxonomy" id="2738"/>
    <lineage>
        <taxon>Bacteria</taxon>
        <taxon>Bacillati</taxon>
        <taxon>Bacillota</taxon>
        <taxon>Bacilli</taxon>
        <taxon>Lactobacillales</taxon>
        <taxon>Enterococcaceae</taxon>
        <taxon>Vagococcus</taxon>
    </lineage>
</organism>
<dbReference type="PANTHER" id="PTHR43401">
    <property type="entry name" value="L-THREONINE 3-DEHYDROGENASE"/>
    <property type="match status" value="1"/>
</dbReference>
<dbReference type="EMBL" id="NGJX01000009">
    <property type="protein sequence ID" value="RSU01097.1"/>
    <property type="molecule type" value="Genomic_DNA"/>
</dbReference>
<dbReference type="PANTHER" id="PTHR43401:SF2">
    <property type="entry name" value="L-THREONINE 3-DEHYDROGENASE"/>
    <property type="match status" value="1"/>
</dbReference>